<evidence type="ECO:0000256" key="1">
    <source>
        <dbReference type="SAM" id="MobiDB-lite"/>
    </source>
</evidence>
<dbReference type="PANTHER" id="PTHR14659">
    <property type="entry name" value="ALPHA- AND GAMMA-ADAPTIN-BINDING PROTEIN P34"/>
    <property type="match status" value="1"/>
</dbReference>
<organism evidence="2 3">
    <name type="scientific">Trypanosoma theileri</name>
    <dbReference type="NCBI Taxonomy" id="67003"/>
    <lineage>
        <taxon>Eukaryota</taxon>
        <taxon>Discoba</taxon>
        <taxon>Euglenozoa</taxon>
        <taxon>Kinetoplastea</taxon>
        <taxon>Metakinetoplastina</taxon>
        <taxon>Trypanosomatida</taxon>
        <taxon>Trypanosomatidae</taxon>
        <taxon>Trypanosoma</taxon>
    </lineage>
</organism>
<dbReference type="Proteomes" id="UP000192257">
    <property type="component" value="Unassembled WGS sequence"/>
</dbReference>
<name>A0A1X0NVJ3_9TRYP</name>
<evidence type="ECO:0000313" key="3">
    <source>
        <dbReference type="Proteomes" id="UP000192257"/>
    </source>
</evidence>
<reference evidence="2 3" key="1">
    <citation type="submission" date="2017-03" db="EMBL/GenBank/DDBJ databases">
        <title>An alternative strategy for trypanosome survival in the mammalian bloodstream revealed through genome and transcriptome analysis of the ubiquitous bovine parasite Trypanosoma (Megatrypanum) theileri.</title>
        <authorList>
            <person name="Kelly S."/>
            <person name="Ivens A."/>
            <person name="Mott A."/>
            <person name="O'Neill E."/>
            <person name="Emms D."/>
            <person name="Macleod O."/>
            <person name="Voorheis P."/>
            <person name="Matthews J."/>
            <person name="Matthews K."/>
            <person name="Carrington M."/>
        </authorList>
    </citation>
    <scope>NUCLEOTIDE SEQUENCE [LARGE SCALE GENOMIC DNA]</scope>
    <source>
        <strain evidence="2">Edinburgh</strain>
    </source>
</reference>
<protein>
    <submittedName>
        <fullName evidence="2">Uncharacterized protein</fullName>
    </submittedName>
</protein>
<dbReference type="EMBL" id="NBCO01000015">
    <property type="protein sequence ID" value="ORC88715.1"/>
    <property type="molecule type" value="Genomic_DNA"/>
</dbReference>
<accession>A0A1X0NVJ3</accession>
<dbReference type="OrthoDB" id="273684at2759"/>
<feature type="region of interest" description="Disordered" evidence="1">
    <location>
        <begin position="212"/>
        <end position="242"/>
    </location>
</feature>
<dbReference type="PANTHER" id="PTHR14659:SF1">
    <property type="entry name" value="ALPHA- AND GAMMA-ADAPTIN-BINDING PROTEIN P34"/>
    <property type="match status" value="1"/>
</dbReference>
<dbReference type="InterPro" id="IPR019341">
    <property type="entry name" value="Alpha/Gamma-adaptin-bd_p34"/>
</dbReference>
<proteinExistence type="predicted"/>
<gene>
    <name evidence="2" type="ORF">TM35_000151460</name>
</gene>
<dbReference type="Gene3D" id="3.40.50.11960">
    <property type="match status" value="1"/>
</dbReference>
<keyword evidence="3" id="KW-1185">Reference proteome</keyword>
<dbReference type="GeneID" id="39985578"/>
<evidence type="ECO:0000313" key="2">
    <source>
        <dbReference type="EMBL" id="ORC88715.1"/>
    </source>
</evidence>
<dbReference type="VEuPathDB" id="TriTrypDB:TM35_000151460"/>
<feature type="non-terminal residue" evidence="2">
    <location>
        <position position="352"/>
    </location>
</feature>
<comment type="caution">
    <text evidence="2">The sequence shown here is derived from an EMBL/GenBank/DDBJ whole genome shotgun (WGS) entry which is preliminary data.</text>
</comment>
<sequence>MKTTSTTTCTDPCGHLVLLEYGTSHTGLALQLAAELLRWPEEIAFKLYNNDDNDNDCISLPDIPVNNKYFSTDVCITILTDSERSNRRNTSTVLGEELLQKSTLTTGCVLIVDESISPEQILWDSIPERCLFRVLMVFHNDDHNTMRKTRRDGIWYDACVNNGFEYISHSSGYEVLPEGVETCGLLAGDLSGAARVLQILHNTLWPETCRVDKCNNNNNNNNDKKKKKENRNSSSNEREIPYKRGSRLENRVALIGIHTRNILDWFYVSLNDHRFFTMEWPPQKEQHENYQRMTSTTNINTSNNINTINTTNTNMNTMLAIANKYYTAMVGVEYMHPALFFPAMEDLFMAQY</sequence>
<dbReference type="AlphaFoldDB" id="A0A1X0NVJ3"/>
<dbReference type="RefSeq" id="XP_028882781.1">
    <property type="nucleotide sequence ID" value="XM_029025798.1"/>
</dbReference>